<reference evidence="4" key="1">
    <citation type="submission" date="2017-02" db="UniProtKB">
        <authorList>
            <consortium name="WormBaseParasite"/>
        </authorList>
    </citation>
    <scope>IDENTIFICATION</scope>
</reference>
<organism evidence="4">
    <name type="scientific">Hydatigena taeniaeformis</name>
    <name type="common">Feline tapeworm</name>
    <name type="synonym">Taenia taeniaeformis</name>
    <dbReference type="NCBI Taxonomy" id="6205"/>
    <lineage>
        <taxon>Eukaryota</taxon>
        <taxon>Metazoa</taxon>
        <taxon>Spiralia</taxon>
        <taxon>Lophotrochozoa</taxon>
        <taxon>Platyhelminthes</taxon>
        <taxon>Cestoda</taxon>
        <taxon>Eucestoda</taxon>
        <taxon>Cyclophyllidea</taxon>
        <taxon>Taeniidae</taxon>
        <taxon>Hydatigera</taxon>
    </lineage>
</organism>
<dbReference type="InterPro" id="IPR032763">
    <property type="entry name" value="RIC3_N"/>
</dbReference>
<feature type="domain" description="Resistance to inhibitors of cholinesterase protein 3 N-terminal" evidence="3">
    <location>
        <begin position="125"/>
        <end position="275"/>
    </location>
</feature>
<dbReference type="STRING" id="6205.A0A0R3X0V0"/>
<proteinExistence type="predicted"/>
<feature type="region of interest" description="Disordered" evidence="1">
    <location>
        <begin position="33"/>
        <end position="82"/>
    </location>
</feature>
<dbReference type="AlphaFoldDB" id="A0A0R3X0V0"/>
<keyword evidence="2" id="KW-1133">Transmembrane helix</keyword>
<keyword evidence="2" id="KW-0472">Membrane</keyword>
<evidence type="ECO:0000259" key="3">
    <source>
        <dbReference type="Pfam" id="PF15361"/>
    </source>
</evidence>
<dbReference type="WBParaSite" id="TTAC_0000678601-mRNA-1">
    <property type="protein sequence ID" value="TTAC_0000678601-mRNA-1"/>
    <property type="gene ID" value="TTAC_0000678601"/>
</dbReference>
<keyword evidence="2" id="KW-0812">Transmembrane</keyword>
<evidence type="ECO:0000313" key="4">
    <source>
        <dbReference type="WBParaSite" id="TTAC_0000678601-mRNA-1"/>
    </source>
</evidence>
<dbReference type="InterPro" id="IPR036034">
    <property type="entry name" value="PDZ_sf"/>
</dbReference>
<sequence length="318" mass="35488">LLQINGFMTAGMSHRRAVEIIQAGGNMIRLGVRRSFPPPTGELKNPAVPSPLSPPPLSFQPFGPMPPAPSPGPVVPPPPNPHSPQFFTPLPVHKPSIASRPLLSSAPNARLAKLPVFVDGEQEHKHAQQCSTTLKKRDRNPGIVAAILPFYAFGIFVYFVYTIVKLLNNRWKFGPKKKEKHLKDYYHNFHYIPGKEKFKMDSNSSEDECVNGSLRKIETSYKYSFQFLDELGWSRNTEGSKTTPNVYRSVSDDTEITRLRIRLEQMECEMTRLLEAVSNSATFLAQTQATGNESGTTNGQSADNHSDDSETLYSAEEN</sequence>
<feature type="compositionally biased region" description="Polar residues" evidence="1">
    <location>
        <begin position="288"/>
        <end position="303"/>
    </location>
</feature>
<accession>A0A0R3X0V0</accession>
<evidence type="ECO:0000256" key="2">
    <source>
        <dbReference type="SAM" id="Phobius"/>
    </source>
</evidence>
<feature type="compositionally biased region" description="Pro residues" evidence="1">
    <location>
        <begin position="48"/>
        <end position="82"/>
    </location>
</feature>
<dbReference type="Gene3D" id="2.30.42.10">
    <property type="match status" value="1"/>
</dbReference>
<name>A0A0R3X0V0_HYDTA</name>
<dbReference type="Pfam" id="PF15361">
    <property type="entry name" value="RIC3"/>
    <property type="match status" value="1"/>
</dbReference>
<evidence type="ECO:0000256" key="1">
    <source>
        <dbReference type="SAM" id="MobiDB-lite"/>
    </source>
</evidence>
<protein>
    <submittedName>
        <fullName evidence="4">RIC3 domain-containing protein</fullName>
    </submittedName>
</protein>
<feature type="region of interest" description="Disordered" evidence="1">
    <location>
        <begin position="288"/>
        <end position="318"/>
    </location>
</feature>
<feature type="transmembrane region" description="Helical" evidence="2">
    <location>
        <begin position="143"/>
        <end position="167"/>
    </location>
</feature>
<dbReference type="SUPFAM" id="SSF50156">
    <property type="entry name" value="PDZ domain-like"/>
    <property type="match status" value="1"/>
</dbReference>